<dbReference type="GO" id="GO:0005886">
    <property type="term" value="C:plasma membrane"/>
    <property type="evidence" value="ECO:0007669"/>
    <property type="project" value="TreeGrafter"/>
</dbReference>
<name>A0A1H0J2R3_9BACT</name>
<comment type="subcellular location">
    <subcellularLocation>
        <location evidence="1">Membrane</location>
        <topology evidence="1">Multi-pass membrane protein</topology>
    </subcellularLocation>
</comment>
<dbReference type="PANTHER" id="PTHR23502">
    <property type="entry name" value="MAJOR FACILITATOR SUPERFAMILY"/>
    <property type="match status" value="1"/>
</dbReference>
<keyword evidence="4 6" id="KW-1133">Transmembrane helix</keyword>
<dbReference type="Gene3D" id="1.20.1720.10">
    <property type="entry name" value="Multidrug resistance protein D"/>
    <property type="match status" value="1"/>
</dbReference>
<dbReference type="PANTHER" id="PTHR23502:SF132">
    <property type="entry name" value="POLYAMINE TRANSPORTER 2-RELATED"/>
    <property type="match status" value="1"/>
</dbReference>
<evidence type="ECO:0000256" key="5">
    <source>
        <dbReference type="ARBA" id="ARBA00023136"/>
    </source>
</evidence>
<feature type="transmembrane region" description="Helical" evidence="6">
    <location>
        <begin position="369"/>
        <end position="390"/>
    </location>
</feature>
<feature type="transmembrane region" description="Helical" evidence="6">
    <location>
        <begin position="135"/>
        <end position="154"/>
    </location>
</feature>
<keyword evidence="3 6" id="KW-0812">Transmembrane</keyword>
<feature type="transmembrane region" description="Helical" evidence="6">
    <location>
        <begin position="205"/>
        <end position="232"/>
    </location>
</feature>
<dbReference type="SUPFAM" id="SSF103473">
    <property type="entry name" value="MFS general substrate transporter"/>
    <property type="match status" value="1"/>
</dbReference>
<reference evidence="8 9" key="1">
    <citation type="submission" date="2016-10" db="EMBL/GenBank/DDBJ databases">
        <authorList>
            <person name="de Groot N.N."/>
        </authorList>
    </citation>
    <scope>NUCLEOTIDE SEQUENCE [LARGE SCALE GENOMIC DNA]</scope>
    <source>
        <strain evidence="8 9">DSM 12130</strain>
    </source>
</reference>
<feature type="transmembrane region" description="Helical" evidence="6">
    <location>
        <begin position="77"/>
        <end position="96"/>
    </location>
</feature>
<evidence type="ECO:0000256" key="6">
    <source>
        <dbReference type="SAM" id="Phobius"/>
    </source>
</evidence>
<feature type="transmembrane region" description="Helical" evidence="6">
    <location>
        <begin position="160"/>
        <end position="184"/>
    </location>
</feature>
<dbReference type="PROSITE" id="PS50850">
    <property type="entry name" value="MFS"/>
    <property type="match status" value="1"/>
</dbReference>
<dbReference type="AlphaFoldDB" id="A0A1H0J2R3"/>
<dbReference type="Pfam" id="PF07690">
    <property type="entry name" value="MFS_1"/>
    <property type="match status" value="1"/>
</dbReference>
<feature type="transmembrane region" description="Helical" evidence="6">
    <location>
        <begin position="47"/>
        <end position="65"/>
    </location>
</feature>
<dbReference type="InterPro" id="IPR036259">
    <property type="entry name" value="MFS_trans_sf"/>
</dbReference>
<feature type="transmembrane region" description="Helical" evidence="6">
    <location>
        <begin position="102"/>
        <end position="123"/>
    </location>
</feature>
<evidence type="ECO:0000313" key="9">
    <source>
        <dbReference type="Proteomes" id="UP000199073"/>
    </source>
</evidence>
<feature type="transmembrane region" description="Helical" evidence="6">
    <location>
        <begin position="280"/>
        <end position="297"/>
    </location>
</feature>
<gene>
    <name evidence="8" type="ORF">SAMN05660330_00121</name>
</gene>
<dbReference type="InterPro" id="IPR020846">
    <property type="entry name" value="MFS_dom"/>
</dbReference>
<dbReference type="GO" id="GO:0022857">
    <property type="term" value="F:transmembrane transporter activity"/>
    <property type="evidence" value="ECO:0007669"/>
    <property type="project" value="InterPro"/>
</dbReference>
<evidence type="ECO:0000259" key="7">
    <source>
        <dbReference type="PROSITE" id="PS50850"/>
    </source>
</evidence>
<dbReference type="EMBL" id="FNJI01000001">
    <property type="protein sequence ID" value="SDO37882.1"/>
    <property type="molecule type" value="Genomic_DNA"/>
</dbReference>
<keyword evidence="9" id="KW-1185">Reference proteome</keyword>
<dbReference type="OrthoDB" id="5525432at2"/>
<organism evidence="8 9">
    <name type="scientific">Desulforhopalus singaporensis</name>
    <dbReference type="NCBI Taxonomy" id="91360"/>
    <lineage>
        <taxon>Bacteria</taxon>
        <taxon>Pseudomonadati</taxon>
        <taxon>Thermodesulfobacteriota</taxon>
        <taxon>Desulfobulbia</taxon>
        <taxon>Desulfobulbales</taxon>
        <taxon>Desulfocapsaceae</taxon>
        <taxon>Desulforhopalus</taxon>
    </lineage>
</organism>
<accession>A0A1H0J2R3</accession>
<evidence type="ECO:0000256" key="2">
    <source>
        <dbReference type="ARBA" id="ARBA00022448"/>
    </source>
</evidence>
<proteinExistence type="predicted"/>
<keyword evidence="5 6" id="KW-0472">Membrane</keyword>
<dbReference type="InterPro" id="IPR011701">
    <property type="entry name" value="MFS"/>
</dbReference>
<feature type="transmembrane region" description="Helical" evidence="6">
    <location>
        <begin position="335"/>
        <end position="357"/>
    </location>
</feature>
<protein>
    <submittedName>
        <fullName evidence="8">MFS transporter, DHA1 family, bicyclomycin/chloramphenicol resistance protein</fullName>
    </submittedName>
</protein>
<evidence type="ECO:0000256" key="4">
    <source>
        <dbReference type="ARBA" id="ARBA00022989"/>
    </source>
</evidence>
<dbReference type="RefSeq" id="WP_092218711.1">
    <property type="nucleotide sequence ID" value="NZ_FNJI01000001.1"/>
</dbReference>
<keyword evidence="2" id="KW-0813">Transport</keyword>
<evidence type="ECO:0000313" key="8">
    <source>
        <dbReference type="EMBL" id="SDO37882.1"/>
    </source>
</evidence>
<dbReference type="CDD" id="cd17320">
    <property type="entry name" value="MFS_MdfA_MDR_like"/>
    <property type="match status" value="1"/>
</dbReference>
<sequence>MNSERSSAGFILRVVAITSLVALSMDAMLPALPHIGQSLQVEDPNDLQLVITLFIFGMFFGELFFGPLSDAIGRKNCLLVGVVIYCCGTLLSMFAPSLELLLGGRIIQGVGVSGPKIISRAMVRDQFSGNPMARVFSFILTVFICIPMVAPALGQGIASLWGWRVVFLFLLVVAVCSTAWIMVCQPETLPPEKRTRIRVGPVLRTSLLILSNRSVSCYATTAGLIFGILLLYLSTSQAMFAQIYGKDKSFPLYFAILSTGFGAAALLNSRLVFKYGMHRLCLVALIGLVLLGGFFFFGGEDGVVSFSLFMIGCYTLMFFLGLLFSNLTALAMQPLGGVAGLGASLVSAVSSIVAVAISVSCGRFYDNTLYVLISVLVVGALFSLILLFGAQRKQAETVDRYVL</sequence>
<feature type="transmembrane region" description="Helical" evidence="6">
    <location>
        <begin position="252"/>
        <end position="273"/>
    </location>
</feature>
<evidence type="ECO:0000256" key="1">
    <source>
        <dbReference type="ARBA" id="ARBA00004141"/>
    </source>
</evidence>
<feature type="transmembrane region" description="Helical" evidence="6">
    <location>
        <begin position="303"/>
        <end position="323"/>
    </location>
</feature>
<feature type="transmembrane region" description="Helical" evidence="6">
    <location>
        <begin position="12"/>
        <end position="35"/>
    </location>
</feature>
<dbReference type="STRING" id="91360.SAMN05660330_00121"/>
<evidence type="ECO:0000256" key="3">
    <source>
        <dbReference type="ARBA" id="ARBA00022692"/>
    </source>
</evidence>
<feature type="domain" description="Major facilitator superfamily (MFS) profile" evidence="7">
    <location>
        <begin position="10"/>
        <end position="391"/>
    </location>
</feature>
<dbReference type="Proteomes" id="UP000199073">
    <property type="component" value="Unassembled WGS sequence"/>
</dbReference>